<dbReference type="EMBL" id="CP042912">
    <property type="protein sequence ID" value="QEG20743.1"/>
    <property type="molecule type" value="Genomic_DNA"/>
</dbReference>
<dbReference type="SUPFAM" id="SSF52402">
    <property type="entry name" value="Adenine nucleotide alpha hydrolases-like"/>
    <property type="match status" value="1"/>
</dbReference>
<keyword evidence="2" id="KW-1185">Reference proteome</keyword>
<accession>A0A5B9PC58</accession>
<organism evidence="1 2">
    <name type="scientific">Mariniblastus fucicola</name>
    <dbReference type="NCBI Taxonomy" id="980251"/>
    <lineage>
        <taxon>Bacteria</taxon>
        <taxon>Pseudomonadati</taxon>
        <taxon>Planctomycetota</taxon>
        <taxon>Planctomycetia</taxon>
        <taxon>Pirellulales</taxon>
        <taxon>Pirellulaceae</taxon>
        <taxon>Mariniblastus</taxon>
    </lineage>
</organism>
<dbReference type="Proteomes" id="UP000322214">
    <property type="component" value="Chromosome"/>
</dbReference>
<dbReference type="AlphaFoldDB" id="A0A5B9PC58"/>
<evidence type="ECO:0008006" key="3">
    <source>
        <dbReference type="Google" id="ProtNLM"/>
    </source>
</evidence>
<gene>
    <name evidence="1" type="ORF">MFFC18_05940</name>
</gene>
<evidence type="ECO:0000313" key="1">
    <source>
        <dbReference type="EMBL" id="QEG20743.1"/>
    </source>
</evidence>
<evidence type="ECO:0000313" key="2">
    <source>
        <dbReference type="Proteomes" id="UP000322214"/>
    </source>
</evidence>
<dbReference type="KEGG" id="mff:MFFC18_05940"/>
<protein>
    <recommendedName>
        <fullName evidence="3">Universal stress protein family protein</fullName>
    </recommendedName>
</protein>
<proteinExistence type="predicted"/>
<dbReference type="Gene3D" id="3.40.50.620">
    <property type="entry name" value="HUPs"/>
    <property type="match status" value="1"/>
</dbReference>
<reference evidence="1 2" key="1">
    <citation type="submission" date="2019-08" db="EMBL/GenBank/DDBJ databases">
        <title>Deep-cultivation of Planctomycetes and their phenomic and genomic characterization uncovers novel biology.</title>
        <authorList>
            <person name="Wiegand S."/>
            <person name="Jogler M."/>
            <person name="Boedeker C."/>
            <person name="Pinto D."/>
            <person name="Vollmers J."/>
            <person name="Rivas-Marin E."/>
            <person name="Kohn T."/>
            <person name="Peeters S.H."/>
            <person name="Heuer A."/>
            <person name="Rast P."/>
            <person name="Oberbeckmann S."/>
            <person name="Bunk B."/>
            <person name="Jeske O."/>
            <person name="Meyerdierks A."/>
            <person name="Storesund J.E."/>
            <person name="Kallscheuer N."/>
            <person name="Luecker S."/>
            <person name="Lage O.M."/>
            <person name="Pohl T."/>
            <person name="Merkel B.J."/>
            <person name="Hornburger P."/>
            <person name="Mueller R.-W."/>
            <person name="Bruemmer F."/>
            <person name="Labrenz M."/>
            <person name="Spormann A.M."/>
            <person name="Op den Camp H."/>
            <person name="Overmann J."/>
            <person name="Amann R."/>
            <person name="Jetten M.S.M."/>
            <person name="Mascher T."/>
            <person name="Medema M.H."/>
            <person name="Devos D.P."/>
            <person name="Kaster A.-K."/>
            <person name="Ovreas L."/>
            <person name="Rohde M."/>
            <person name="Galperin M.Y."/>
            <person name="Jogler C."/>
        </authorList>
    </citation>
    <scope>NUCLEOTIDE SEQUENCE [LARGE SCALE GENOMIC DNA]</scope>
    <source>
        <strain evidence="1 2">FC18</strain>
    </source>
</reference>
<dbReference type="STRING" id="980251.GCA_001642875_03107"/>
<sequence>MNMRYEPRELLFVWDGTKKSIAIADRYVGTLKDVSVACLRVMPHESIYAYSTPGHSDLPPSRLETKIRTVFDNAVKCSSSLAGARLEIDFGDRVSTIVRYAEFCKAKVILMPRFEQSRFSIWIHGDLNKRIEEQSNCSVVFYDSESGDQIISDRFRPGELENFNPNSN</sequence>
<dbReference type="InterPro" id="IPR014729">
    <property type="entry name" value="Rossmann-like_a/b/a_fold"/>
</dbReference>
<dbReference type="RefSeq" id="WP_148618602.1">
    <property type="nucleotide sequence ID" value="NZ_CP042912.1"/>
</dbReference>
<name>A0A5B9PC58_9BACT</name>